<dbReference type="PANTHER" id="PTHR30283:SF4">
    <property type="entry name" value="PEROXIDE STRESS RESISTANCE PROTEIN YAAA"/>
    <property type="match status" value="1"/>
</dbReference>
<evidence type="ECO:0000313" key="3">
    <source>
        <dbReference type="Proteomes" id="UP000186553"/>
    </source>
</evidence>
<evidence type="ECO:0000256" key="1">
    <source>
        <dbReference type="HAMAP-Rule" id="MF_00652"/>
    </source>
</evidence>
<dbReference type="InterPro" id="IPR005583">
    <property type="entry name" value="YaaA"/>
</dbReference>
<proteinExistence type="inferred from homology"/>
<dbReference type="Proteomes" id="UP000186553">
    <property type="component" value="Unassembled WGS sequence"/>
</dbReference>
<keyword evidence="3" id="KW-1185">Reference proteome</keyword>
<dbReference type="AlphaFoldDB" id="A0A1C3CWG8"/>
<gene>
    <name evidence="2" type="ORF">BBP83_06665</name>
</gene>
<dbReference type="GO" id="GO:0033194">
    <property type="term" value="P:response to hydroperoxide"/>
    <property type="evidence" value="ECO:0007669"/>
    <property type="project" value="TreeGrafter"/>
</dbReference>
<comment type="caution">
    <text evidence="2">The sequence shown here is derived from an EMBL/GenBank/DDBJ whole genome shotgun (WGS) entry which is preliminary data.</text>
</comment>
<accession>A0A1C3CWG8</accession>
<sequence>MLALISPAKTLDYESALPTDKNTLPRLLDHSQELIDVSRKLSASDIANLMQVSEKIANLNVARFKDWQSDLDFSNSRQALFAFKGDVYTGLDAYSFNDQQFDYAQQHLRMLSGLYGLLRPLDLMMPYRLEMGTKLQNSRGHNLYEFWGDQITQMLNHDLESAQSELLVNLASDEYYKSVKENKIQAQIIKPVFLDQKNGKYKVISFYAKKARGLMARHIVENKIDQIEALKSFNTDGYYFDAGNSNAVELVFKRDEKVA</sequence>
<protein>
    <recommendedName>
        <fullName evidence="1">UPF0246 protein BBP83_06665</fullName>
    </recommendedName>
</protein>
<reference evidence="2 3" key="1">
    <citation type="submission" date="2016-07" db="EMBL/GenBank/DDBJ databases">
        <title>Acinetobacter sp. ANC 4603.</title>
        <authorList>
            <person name="Radolfova-Krizova L."/>
            <person name="Nemec A."/>
        </authorList>
    </citation>
    <scope>NUCLEOTIDE SEQUENCE [LARGE SCALE GENOMIC DNA]</scope>
    <source>
        <strain evidence="2 3">ANC 4603</strain>
    </source>
</reference>
<dbReference type="RefSeq" id="WP_068887140.1">
    <property type="nucleotide sequence ID" value="NZ_CBCRUU010000002.1"/>
</dbReference>
<dbReference type="NCBIfam" id="NF002542">
    <property type="entry name" value="PRK02101.1-3"/>
    <property type="match status" value="1"/>
</dbReference>
<dbReference type="Pfam" id="PF03883">
    <property type="entry name" value="H2O2_YaaD"/>
    <property type="match status" value="1"/>
</dbReference>
<comment type="similarity">
    <text evidence="1">Belongs to the UPF0246 family.</text>
</comment>
<name>A0A1C3CWG8_9GAMM</name>
<dbReference type="GO" id="GO:0005829">
    <property type="term" value="C:cytosol"/>
    <property type="evidence" value="ECO:0007669"/>
    <property type="project" value="TreeGrafter"/>
</dbReference>
<dbReference type="NCBIfam" id="NF002541">
    <property type="entry name" value="PRK02101.1-1"/>
    <property type="match status" value="1"/>
</dbReference>
<dbReference type="EMBL" id="MBDL01000009">
    <property type="protein sequence ID" value="ODA13124.1"/>
    <property type="molecule type" value="Genomic_DNA"/>
</dbReference>
<organism evidence="2 3">
    <name type="scientific">Acinetobacter celticus</name>
    <dbReference type="NCBI Taxonomy" id="1891224"/>
    <lineage>
        <taxon>Bacteria</taxon>
        <taxon>Pseudomonadati</taxon>
        <taxon>Pseudomonadota</taxon>
        <taxon>Gammaproteobacteria</taxon>
        <taxon>Moraxellales</taxon>
        <taxon>Moraxellaceae</taxon>
        <taxon>Acinetobacter</taxon>
    </lineage>
</organism>
<dbReference type="STRING" id="1891224.BBP83_06665"/>
<dbReference type="PANTHER" id="PTHR30283">
    <property type="entry name" value="PEROXIDE STRESS RESPONSE PROTEIN YAAA"/>
    <property type="match status" value="1"/>
</dbReference>
<evidence type="ECO:0000313" key="2">
    <source>
        <dbReference type="EMBL" id="ODA13124.1"/>
    </source>
</evidence>
<dbReference type="HAMAP" id="MF_00652">
    <property type="entry name" value="UPF0246"/>
    <property type="match status" value="1"/>
</dbReference>
<dbReference type="OrthoDB" id="9777133at2"/>